<protein>
    <recommendedName>
        <fullName evidence="3">G domain-containing protein</fullName>
    </recommendedName>
</protein>
<accession>A0A1G7VU74</accession>
<dbReference type="Proteomes" id="UP000198779">
    <property type="component" value="Unassembled WGS sequence"/>
</dbReference>
<evidence type="ECO:0000313" key="1">
    <source>
        <dbReference type="EMBL" id="SDG63352.1"/>
    </source>
</evidence>
<keyword evidence="2" id="KW-1185">Reference proteome</keyword>
<dbReference type="AlphaFoldDB" id="A0A1G7VU74"/>
<evidence type="ECO:0008006" key="3">
    <source>
        <dbReference type="Google" id="ProtNLM"/>
    </source>
</evidence>
<dbReference type="InterPro" id="IPR027417">
    <property type="entry name" value="P-loop_NTPase"/>
</dbReference>
<dbReference type="EMBL" id="FNCQ01000006">
    <property type="protein sequence ID" value="SDG63352.1"/>
    <property type="molecule type" value="Genomic_DNA"/>
</dbReference>
<evidence type="ECO:0000313" key="2">
    <source>
        <dbReference type="Proteomes" id="UP000198779"/>
    </source>
</evidence>
<sequence>MRIIGLYGHANCGKSATLNMLKELLREAGKSVSSKPHPWSEEPETFEYKGIIVCVAPGGDTKTIVESNVRYFKSKNCDVAISATRTSGGSVEALQHIEQEKQTKIEWIRKSYEYNLSETTQTLCNQETARYLLGLFASV</sequence>
<proteinExistence type="predicted"/>
<dbReference type="STRING" id="645274.SAMN04487901_106137"/>
<dbReference type="SUPFAM" id="SSF52540">
    <property type="entry name" value="P-loop containing nucleoside triphosphate hydrolases"/>
    <property type="match status" value="1"/>
</dbReference>
<organism evidence="1 2">
    <name type="scientific">Prevotella communis</name>
    <dbReference type="NCBI Taxonomy" id="2913614"/>
    <lineage>
        <taxon>Bacteria</taxon>
        <taxon>Pseudomonadati</taxon>
        <taxon>Bacteroidota</taxon>
        <taxon>Bacteroidia</taxon>
        <taxon>Bacteroidales</taxon>
        <taxon>Prevotellaceae</taxon>
        <taxon>Prevotella</taxon>
    </lineage>
</organism>
<name>A0A1G7VU74_9BACT</name>
<gene>
    <name evidence="1" type="ORF">SAMN04487901_106137</name>
</gene>
<reference evidence="2" key="1">
    <citation type="submission" date="2016-10" db="EMBL/GenBank/DDBJ databases">
        <authorList>
            <person name="Varghese N."/>
            <person name="Submissions S."/>
        </authorList>
    </citation>
    <scope>NUCLEOTIDE SEQUENCE [LARGE SCALE GENOMIC DNA]</scope>
    <source>
        <strain evidence="2">BP1-148</strain>
    </source>
</reference>